<proteinExistence type="predicted"/>
<protein>
    <submittedName>
        <fullName evidence="2">EamA family transporter</fullName>
    </submittedName>
</protein>
<name>A0A5S4GY56_9ACTN</name>
<feature type="transmembrane region" description="Helical" evidence="1">
    <location>
        <begin position="243"/>
        <end position="264"/>
    </location>
</feature>
<keyword evidence="1" id="KW-0812">Transmembrane</keyword>
<keyword evidence="3" id="KW-1185">Reference proteome</keyword>
<feature type="transmembrane region" description="Helical" evidence="1">
    <location>
        <begin position="44"/>
        <end position="62"/>
    </location>
</feature>
<dbReference type="OrthoDB" id="9815120at2"/>
<dbReference type="Proteomes" id="UP000306628">
    <property type="component" value="Unassembled WGS sequence"/>
</dbReference>
<dbReference type="EMBL" id="VCKX01000013">
    <property type="protein sequence ID" value="TMR37903.1"/>
    <property type="molecule type" value="Genomic_DNA"/>
</dbReference>
<feature type="transmembrane region" description="Helical" evidence="1">
    <location>
        <begin position="185"/>
        <end position="201"/>
    </location>
</feature>
<dbReference type="InterPro" id="IPR037185">
    <property type="entry name" value="EmrE-like"/>
</dbReference>
<keyword evidence="1" id="KW-1133">Transmembrane helix</keyword>
<reference evidence="2 3" key="1">
    <citation type="submission" date="2019-05" db="EMBL/GenBank/DDBJ databases">
        <title>Draft genome sequence of Nonomuraea zeae DSM 100528.</title>
        <authorList>
            <person name="Saricaoglu S."/>
            <person name="Isik K."/>
        </authorList>
    </citation>
    <scope>NUCLEOTIDE SEQUENCE [LARGE SCALE GENOMIC DNA]</scope>
    <source>
        <strain evidence="2 3">DSM 100528</strain>
    </source>
</reference>
<keyword evidence="1" id="KW-0472">Membrane</keyword>
<comment type="caution">
    <text evidence="2">The sequence shown here is derived from an EMBL/GenBank/DDBJ whole genome shotgun (WGS) entry which is preliminary data.</text>
</comment>
<feature type="transmembrane region" description="Helical" evidence="1">
    <location>
        <begin position="127"/>
        <end position="146"/>
    </location>
</feature>
<feature type="transmembrane region" description="Helical" evidence="1">
    <location>
        <begin position="74"/>
        <end position="96"/>
    </location>
</feature>
<accession>A0A5S4GY56</accession>
<evidence type="ECO:0000256" key="1">
    <source>
        <dbReference type="SAM" id="Phobius"/>
    </source>
</evidence>
<evidence type="ECO:0000313" key="3">
    <source>
        <dbReference type="Proteomes" id="UP000306628"/>
    </source>
</evidence>
<sequence>MSPSGKESHLSDRVPPQAFFAVSAVFHYLGPALAVMLFEHVGVFGVTWLRIACAAVVFAVWCRPWRLARRLGRAQLGLLAALGVVLAAMNTVFYLACARIPLSTVGAIEFLGTIVLAAIGVRNRRNLLALVLAVGGVAVLADVRLVDEPLGFVFAFANCALFLVYVVLGHRVANAGPGLSGIDQLGAAMLIAAVVVTPYGLGDATAAFTHPSLLLAGIGVAVCSSVIPYVTDQLAMARLRRATFALMLSILPAMATVIGLAVLAQVPTIQDLAGIALITVGVAVHQEPEKGKIS</sequence>
<feature type="transmembrane region" description="Helical" evidence="1">
    <location>
        <begin position="102"/>
        <end position="120"/>
    </location>
</feature>
<feature type="transmembrane region" description="Helical" evidence="1">
    <location>
        <begin position="213"/>
        <end position="231"/>
    </location>
</feature>
<organism evidence="2 3">
    <name type="scientific">Nonomuraea zeae</name>
    <dbReference type="NCBI Taxonomy" id="1642303"/>
    <lineage>
        <taxon>Bacteria</taxon>
        <taxon>Bacillati</taxon>
        <taxon>Actinomycetota</taxon>
        <taxon>Actinomycetes</taxon>
        <taxon>Streptosporangiales</taxon>
        <taxon>Streptosporangiaceae</taxon>
        <taxon>Nonomuraea</taxon>
    </lineage>
</organism>
<evidence type="ECO:0000313" key="2">
    <source>
        <dbReference type="EMBL" id="TMR37903.1"/>
    </source>
</evidence>
<gene>
    <name evidence="2" type="ORF">ETD85_06685</name>
</gene>
<dbReference type="AlphaFoldDB" id="A0A5S4GY56"/>
<feature type="transmembrane region" description="Helical" evidence="1">
    <location>
        <begin position="152"/>
        <end position="173"/>
    </location>
</feature>
<dbReference type="SUPFAM" id="SSF103481">
    <property type="entry name" value="Multidrug resistance efflux transporter EmrE"/>
    <property type="match status" value="2"/>
</dbReference>
<dbReference type="RefSeq" id="WP_138688711.1">
    <property type="nucleotide sequence ID" value="NZ_JBHSAZ010000013.1"/>
</dbReference>